<dbReference type="Pfam" id="PF11390">
    <property type="entry name" value="FdsD"/>
    <property type="match status" value="1"/>
</dbReference>
<protein>
    <submittedName>
        <fullName evidence="1">Formate dehydrogenase subunit delta</fullName>
    </submittedName>
</protein>
<reference evidence="1" key="1">
    <citation type="submission" date="2020-11" db="EMBL/GenBank/DDBJ databases">
        <authorList>
            <person name="Kim M.K."/>
        </authorList>
    </citation>
    <scope>NUCLEOTIDE SEQUENCE</scope>
    <source>
        <strain evidence="1">BT350</strain>
    </source>
</reference>
<accession>A0A931BNH9</accession>
<keyword evidence="2" id="KW-1185">Reference proteome</keyword>
<dbReference type="RefSeq" id="WP_196272510.1">
    <property type="nucleotide sequence ID" value="NZ_JADQDO010000007.1"/>
</dbReference>
<dbReference type="Proteomes" id="UP000599312">
    <property type="component" value="Unassembled WGS sequence"/>
</dbReference>
<sequence length="79" mass="8738">MGTEKLIRMANQIADFFRSYPEEEAIVGIRDHLVAYWTPDMRNSIVIYADKSGGELDPLVVRALRGFQTKQGAAGGVVP</sequence>
<evidence type="ECO:0000313" key="2">
    <source>
        <dbReference type="Proteomes" id="UP000599312"/>
    </source>
</evidence>
<dbReference type="EMBL" id="JADQDO010000007">
    <property type="protein sequence ID" value="MBF9234511.1"/>
    <property type="molecule type" value="Genomic_DNA"/>
</dbReference>
<gene>
    <name evidence="1" type="ORF">I2H38_14125</name>
</gene>
<proteinExistence type="predicted"/>
<dbReference type="InterPro" id="IPR021074">
    <property type="entry name" value="Formate_DH_dsu"/>
</dbReference>
<evidence type="ECO:0000313" key="1">
    <source>
        <dbReference type="EMBL" id="MBF9234511.1"/>
    </source>
</evidence>
<comment type="caution">
    <text evidence="1">The sequence shown here is derived from an EMBL/GenBank/DDBJ whole genome shotgun (WGS) entry which is preliminary data.</text>
</comment>
<name>A0A931BNH9_9HYPH</name>
<organism evidence="1 2">
    <name type="scientific">Microvirga alba</name>
    <dbReference type="NCBI Taxonomy" id="2791025"/>
    <lineage>
        <taxon>Bacteria</taxon>
        <taxon>Pseudomonadati</taxon>
        <taxon>Pseudomonadota</taxon>
        <taxon>Alphaproteobacteria</taxon>
        <taxon>Hyphomicrobiales</taxon>
        <taxon>Methylobacteriaceae</taxon>
        <taxon>Microvirga</taxon>
    </lineage>
</organism>
<dbReference type="AlphaFoldDB" id="A0A931BNH9"/>